<proteinExistence type="predicted"/>
<comment type="subcellular location">
    <subcellularLocation>
        <location evidence="1">Membrane</location>
    </subcellularLocation>
</comment>
<feature type="region of interest" description="Disordered" evidence="5">
    <location>
        <begin position="350"/>
        <end position="381"/>
    </location>
</feature>
<feature type="compositionally biased region" description="Acidic residues" evidence="5">
    <location>
        <begin position="271"/>
        <end position="282"/>
    </location>
</feature>
<keyword evidence="2" id="KW-0812">Transmembrane</keyword>
<keyword evidence="3" id="KW-1133">Transmembrane helix</keyword>
<name>A0A7S2WPT3_9STRA</name>
<evidence type="ECO:0000256" key="5">
    <source>
        <dbReference type="SAM" id="MobiDB-lite"/>
    </source>
</evidence>
<dbReference type="InterPro" id="IPR000626">
    <property type="entry name" value="Ubiquitin-like_dom"/>
</dbReference>
<accession>A0A7S2WPT3</accession>
<feature type="region of interest" description="Disordered" evidence="5">
    <location>
        <begin position="504"/>
        <end position="528"/>
    </location>
</feature>
<gene>
    <name evidence="7" type="ORF">QSP1433_LOCUS14248</name>
</gene>
<dbReference type="GO" id="GO:0030968">
    <property type="term" value="P:endoplasmic reticulum unfolded protein response"/>
    <property type="evidence" value="ECO:0007669"/>
    <property type="project" value="TreeGrafter"/>
</dbReference>
<dbReference type="PROSITE" id="PS50053">
    <property type="entry name" value="UBIQUITIN_2"/>
    <property type="match status" value="1"/>
</dbReference>
<feature type="region of interest" description="Disordered" evidence="5">
    <location>
        <begin position="267"/>
        <end position="297"/>
    </location>
</feature>
<evidence type="ECO:0000259" key="6">
    <source>
        <dbReference type="PROSITE" id="PS50053"/>
    </source>
</evidence>
<dbReference type="EMBL" id="HBHK01022451">
    <property type="protein sequence ID" value="CAD9700440.1"/>
    <property type="molecule type" value="Transcribed_RNA"/>
</dbReference>
<evidence type="ECO:0000256" key="4">
    <source>
        <dbReference type="ARBA" id="ARBA00023136"/>
    </source>
</evidence>
<organism evidence="7">
    <name type="scientific">Mucochytrium quahogii</name>
    <dbReference type="NCBI Taxonomy" id="96639"/>
    <lineage>
        <taxon>Eukaryota</taxon>
        <taxon>Sar</taxon>
        <taxon>Stramenopiles</taxon>
        <taxon>Bigyra</taxon>
        <taxon>Labyrinthulomycetes</taxon>
        <taxon>Thraustochytrida</taxon>
        <taxon>Thraustochytriidae</taxon>
        <taxon>Mucochytrium</taxon>
    </lineage>
</organism>
<evidence type="ECO:0000256" key="3">
    <source>
        <dbReference type="ARBA" id="ARBA00022989"/>
    </source>
</evidence>
<evidence type="ECO:0000313" key="7">
    <source>
        <dbReference type="EMBL" id="CAD9700440.1"/>
    </source>
</evidence>
<feature type="domain" description="Ubiquitin-like" evidence="6">
    <location>
        <begin position="15"/>
        <end position="96"/>
    </location>
</feature>
<dbReference type="Gene3D" id="3.10.20.90">
    <property type="entry name" value="Phosphatidylinositol 3-kinase Catalytic Subunit, Chain A, domain 1"/>
    <property type="match status" value="1"/>
</dbReference>
<keyword evidence="4" id="KW-0472">Membrane</keyword>
<dbReference type="InterPro" id="IPR039751">
    <property type="entry name" value="HERPUD1/2"/>
</dbReference>
<evidence type="ECO:0000256" key="1">
    <source>
        <dbReference type="ARBA" id="ARBA00004370"/>
    </source>
</evidence>
<evidence type="ECO:0000256" key="2">
    <source>
        <dbReference type="ARBA" id="ARBA00022692"/>
    </source>
</evidence>
<dbReference type="InterPro" id="IPR029071">
    <property type="entry name" value="Ubiquitin-like_domsf"/>
</dbReference>
<dbReference type="AlphaFoldDB" id="A0A7S2WPT3"/>
<dbReference type="PANTHER" id="PTHR12943:SF27">
    <property type="entry name" value="HOMOCYSTEINE-INDUCED ENDOPLASMIC RETICULUM PROTEIN, ISOFORM A"/>
    <property type="match status" value="1"/>
</dbReference>
<feature type="compositionally biased region" description="Low complexity" evidence="5">
    <location>
        <begin position="353"/>
        <end position="368"/>
    </location>
</feature>
<reference evidence="7" key="1">
    <citation type="submission" date="2021-01" db="EMBL/GenBank/DDBJ databases">
        <authorList>
            <person name="Corre E."/>
            <person name="Pelletier E."/>
            <person name="Niang G."/>
            <person name="Scheremetjew M."/>
            <person name="Finn R."/>
            <person name="Kale V."/>
            <person name="Holt S."/>
            <person name="Cochrane G."/>
            <person name="Meng A."/>
            <person name="Brown T."/>
            <person name="Cohen L."/>
        </authorList>
    </citation>
    <scope>NUCLEOTIDE SEQUENCE</scope>
    <source>
        <strain evidence="7">NY070348D</strain>
    </source>
</reference>
<dbReference type="GO" id="GO:0016020">
    <property type="term" value="C:membrane"/>
    <property type="evidence" value="ECO:0007669"/>
    <property type="project" value="UniProtKB-SubCell"/>
</dbReference>
<sequence>MSAEEDNCLEFPREVKLSIKNPYNPNIDIVEVNYELTETCTVEDLKVFLENNYPSNPSREKQRLIYFGKLLRDKDLLVNLLTRADLEQVQTFHLLVPVAEAPKITEPENIPVIPPVPTLQPVDTAAQQAPVSPPMPAVGAPQQQQVPEQQQVPGQQQHMSYPMANFQNVFYQQQLYYQQQLHLATLASLAGTGANAFSAGTTATVPTMPAVDPTAVSTTASSSPVHVGAATNVTQTAAFSVDTNGLSNIAAGLGASGGVSAALAVTAMREEQDEEEQEEEDRREESVAADRKSLDEPQKIDSYESCIEELRHHHLKLMQAIEASQRLQMANAMLLQPWMFGSAPLAGQPMAYQPQPSVQPQQPQQQDPAADRVEQADPAQAAGQEGGQVWMRGVIVINVRLIIKLALIVYFCYDTGTVKFYSLCCLAFLAYLYETGYLEWLVGTREAQREFVRRLRLDEYLHVSTVARVGPGFISDSYFFLKTFVLSMIPSWKVVARDVTREGDEIPLVPPPQPQPEEPDNPEPIAAF</sequence>
<dbReference type="SUPFAM" id="SSF54236">
    <property type="entry name" value="Ubiquitin-like"/>
    <property type="match status" value="1"/>
</dbReference>
<feature type="compositionally biased region" description="Basic and acidic residues" evidence="5">
    <location>
        <begin position="283"/>
        <end position="297"/>
    </location>
</feature>
<protein>
    <recommendedName>
        <fullName evidence="6">Ubiquitin-like domain-containing protein</fullName>
    </recommendedName>
</protein>
<dbReference type="PANTHER" id="PTHR12943">
    <property type="entry name" value="HOMOCYSTEINE-RESPONSIVE ENDOPLASMIC RETICULUM-RESIDENT UNIQUITIN-LIKE DOMAIN HERPUD PROTEIN FAMILY MEMBER"/>
    <property type="match status" value="1"/>
</dbReference>
<feature type="region of interest" description="Disordered" evidence="5">
    <location>
        <begin position="125"/>
        <end position="145"/>
    </location>
</feature>